<sequence length="89" mass="10496">MRLNQRNLDHFKKVHQEMNNPERVYDYLNSGWSLVDIRLEDGEDQGEGTQRTIYTLGWNKSYDGVQKAKSPYEELHAKANYVSKKYLEG</sequence>
<dbReference type="RefSeq" id="WP_113032274.1">
    <property type="nucleotide sequence ID" value="NZ_QMFB01000010.1"/>
</dbReference>
<evidence type="ECO:0000313" key="1">
    <source>
        <dbReference type="EMBL" id="RAV19844.1"/>
    </source>
</evidence>
<dbReference type="EMBL" id="QMFB01000010">
    <property type="protein sequence ID" value="RAV19844.1"/>
    <property type="molecule type" value="Genomic_DNA"/>
</dbReference>
<name>A0A329MJ65_9BACL</name>
<comment type="caution">
    <text evidence="1">The sequence shown here is derived from an EMBL/GenBank/DDBJ whole genome shotgun (WGS) entry which is preliminary data.</text>
</comment>
<gene>
    <name evidence="1" type="ORF">DQG23_18110</name>
</gene>
<proteinExistence type="predicted"/>
<keyword evidence="2" id="KW-1185">Reference proteome</keyword>
<dbReference type="AlphaFoldDB" id="A0A329MJ65"/>
<reference evidence="1 2" key="1">
    <citation type="journal article" date="2009" name="Int. J. Syst. Evol. Microbiol.">
        <title>Paenibacillus contaminans sp. nov., isolated from a contaminated laboratory plate.</title>
        <authorList>
            <person name="Chou J.H."/>
            <person name="Lee J.H."/>
            <person name="Lin M.C."/>
            <person name="Chang P.S."/>
            <person name="Arun A.B."/>
            <person name="Young C.C."/>
            <person name="Chen W.M."/>
        </authorList>
    </citation>
    <scope>NUCLEOTIDE SEQUENCE [LARGE SCALE GENOMIC DNA]</scope>
    <source>
        <strain evidence="1 2">CKOBP-6</strain>
    </source>
</reference>
<dbReference type="OrthoDB" id="2300497at2"/>
<accession>A0A329MJ65</accession>
<organism evidence="1 2">
    <name type="scientific">Paenibacillus contaminans</name>
    <dbReference type="NCBI Taxonomy" id="450362"/>
    <lineage>
        <taxon>Bacteria</taxon>
        <taxon>Bacillati</taxon>
        <taxon>Bacillota</taxon>
        <taxon>Bacilli</taxon>
        <taxon>Bacillales</taxon>
        <taxon>Paenibacillaceae</taxon>
        <taxon>Paenibacillus</taxon>
    </lineage>
</organism>
<evidence type="ECO:0000313" key="2">
    <source>
        <dbReference type="Proteomes" id="UP000250369"/>
    </source>
</evidence>
<protein>
    <submittedName>
        <fullName evidence="1">Uncharacterized protein</fullName>
    </submittedName>
</protein>
<dbReference type="Proteomes" id="UP000250369">
    <property type="component" value="Unassembled WGS sequence"/>
</dbReference>